<dbReference type="Proteomes" id="UP000292209">
    <property type="component" value="Unassembled WGS sequence"/>
</dbReference>
<organism evidence="1 2">
    <name type="scientific">Cecembia calidifontis</name>
    <dbReference type="NCBI Taxonomy" id="1187080"/>
    <lineage>
        <taxon>Bacteria</taxon>
        <taxon>Pseudomonadati</taxon>
        <taxon>Bacteroidota</taxon>
        <taxon>Cytophagia</taxon>
        <taxon>Cytophagales</taxon>
        <taxon>Cyclobacteriaceae</taxon>
        <taxon>Cecembia</taxon>
    </lineage>
</organism>
<dbReference type="OrthoDB" id="838475at2"/>
<evidence type="ECO:0000313" key="2">
    <source>
        <dbReference type="Proteomes" id="UP000292209"/>
    </source>
</evidence>
<reference evidence="1 2" key="1">
    <citation type="submission" date="2019-02" db="EMBL/GenBank/DDBJ databases">
        <title>Genomic Encyclopedia of Archaeal and Bacterial Type Strains, Phase II (KMG-II): from individual species to whole genera.</title>
        <authorList>
            <person name="Goeker M."/>
        </authorList>
    </citation>
    <scope>NUCLEOTIDE SEQUENCE [LARGE SCALE GENOMIC DNA]</scope>
    <source>
        <strain evidence="1 2">DSM 21411</strain>
    </source>
</reference>
<gene>
    <name evidence="1" type="ORF">BC751_0510</name>
</gene>
<evidence type="ECO:0008006" key="3">
    <source>
        <dbReference type="Google" id="ProtNLM"/>
    </source>
</evidence>
<evidence type="ECO:0000313" key="1">
    <source>
        <dbReference type="EMBL" id="RZS94997.1"/>
    </source>
</evidence>
<sequence length="262" mass="29248">MKNFIILSVLMLTTWLELLGQDGIYNRFSISVSGGRAIPVGSFGNKNIVNSAIYTLEGVQNPWVIGIDKSKSGFAEPGYFVNLEMKYMLSQSFGIRLQTGSTLNSVWTDGITQFLSTNYGDQKFEHVDYRILHAAPGIGYEKKIGNFSLGLGVYSGLALTNYPYYESILLYTTTVPPLKWAHDGDRSNLKALLLGASINLNYQKSSKFNWGIVLSYQSANFDYSMTTRVIPGFSPNPEINDVLKTSNLNIGLKLQYIFARRQ</sequence>
<dbReference type="RefSeq" id="WP_130274167.1">
    <property type="nucleotide sequence ID" value="NZ_SGXG01000001.1"/>
</dbReference>
<keyword evidence="2" id="KW-1185">Reference proteome</keyword>
<accession>A0A4Q7P5J4</accession>
<dbReference type="EMBL" id="SGXG01000001">
    <property type="protein sequence ID" value="RZS94997.1"/>
    <property type="molecule type" value="Genomic_DNA"/>
</dbReference>
<comment type="caution">
    <text evidence="1">The sequence shown here is derived from an EMBL/GenBank/DDBJ whole genome shotgun (WGS) entry which is preliminary data.</text>
</comment>
<proteinExistence type="predicted"/>
<dbReference type="AlphaFoldDB" id="A0A4Q7P5J4"/>
<name>A0A4Q7P5J4_9BACT</name>
<protein>
    <recommendedName>
        <fullName evidence="3">Outer membrane protein with beta-barrel domain</fullName>
    </recommendedName>
</protein>